<evidence type="ECO:0000256" key="7">
    <source>
        <dbReference type="RuleBase" id="RU000320"/>
    </source>
</evidence>
<evidence type="ECO:0000256" key="6">
    <source>
        <dbReference type="ARBA" id="ARBA00023136"/>
    </source>
</evidence>
<dbReference type="Pfam" id="PF00361">
    <property type="entry name" value="Proton_antipo_M"/>
    <property type="match status" value="1"/>
</dbReference>
<feature type="domain" description="NADH:quinone oxidoreductase/Mrp antiporter transmembrane" evidence="9">
    <location>
        <begin position="130"/>
        <end position="421"/>
    </location>
</feature>
<evidence type="ECO:0000313" key="10">
    <source>
        <dbReference type="EMBL" id="GAA3712144.1"/>
    </source>
</evidence>
<dbReference type="PANTHER" id="PTHR42703">
    <property type="entry name" value="NADH DEHYDROGENASE"/>
    <property type="match status" value="1"/>
</dbReference>
<gene>
    <name evidence="10" type="ORF">GCM10022268_21310</name>
</gene>
<protein>
    <submittedName>
        <fullName evidence="10">Proton-conducting transporter membrane subunit</fullName>
    </submittedName>
</protein>
<feature type="transmembrane region" description="Helical" evidence="8">
    <location>
        <begin position="329"/>
        <end position="350"/>
    </location>
</feature>
<keyword evidence="3" id="KW-1003">Cell membrane</keyword>
<feature type="transmembrane region" description="Helical" evidence="8">
    <location>
        <begin position="206"/>
        <end position="225"/>
    </location>
</feature>
<feature type="transmembrane region" description="Helical" evidence="8">
    <location>
        <begin position="237"/>
        <end position="268"/>
    </location>
</feature>
<evidence type="ECO:0000256" key="3">
    <source>
        <dbReference type="ARBA" id="ARBA00022475"/>
    </source>
</evidence>
<keyword evidence="5 8" id="KW-1133">Transmembrane helix</keyword>
<keyword evidence="6 8" id="KW-0472">Membrane</keyword>
<dbReference type="InterPro" id="IPR003918">
    <property type="entry name" value="NADH_UbQ_OxRdtase"/>
</dbReference>
<keyword evidence="11" id="KW-1185">Reference proteome</keyword>
<feature type="transmembrane region" description="Helical" evidence="8">
    <location>
        <begin position="274"/>
        <end position="295"/>
    </location>
</feature>
<keyword evidence="4 7" id="KW-0812">Transmembrane</keyword>
<dbReference type="RefSeq" id="WP_344693370.1">
    <property type="nucleotide sequence ID" value="NZ_BAABBF010000004.1"/>
</dbReference>
<evidence type="ECO:0000256" key="1">
    <source>
        <dbReference type="ARBA" id="ARBA00004651"/>
    </source>
</evidence>
<proteinExistence type="inferred from homology"/>
<feature type="transmembrane region" description="Helical" evidence="8">
    <location>
        <begin position="36"/>
        <end position="55"/>
    </location>
</feature>
<feature type="transmembrane region" description="Helical" evidence="8">
    <location>
        <begin position="75"/>
        <end position="98"/>
    </location>
</feature>
<evidence type="ECO:0000256" key="2">
    <source>
        <dbReference type="ARBA" id="ARBA00005346"/>
    </source>
</evidence>
<feature type="transmembrane region" description="Helical" evidence="8">
    <location>
        <begin position="110"/>
        <end position="129"/>
    </location>
</feature>
<reference evidence="11" key="1">
    <citation type="journal article" date="2019" name="Int. J. Syst. Evol. Microbiol.">
        <title>The Global Catalogue of Microorganisms (GCM) 10K type strain sequencing project: providing services to taxonomists for standard genome sequencing and annotation.</title>
        <authorList>
            <consortium name="The Broad Institute Genomics Platform"/>
            <consortium name="The Broad Institute Genome Sequencing Center for Infectious Disease"/>
            <person name="Wu L."/>
            <person name="Ma J."/>
        </authorList>
    </citation>
    <scope>NUCLEOTIDE SEQUENCE [LARGE SCALE GENOMIC DNA]</scope>
    <source>
        <strain evidence="11">JCM 17498</strain>
    </source>
</reference>
<feature type="transmembrane region" description="Helical" evidence="8">
    <location>
        <begin position="302"/>
        <end position="323"/>
    </location>
</feature>
<dbReference type="PRINTS" id="PR01437">
    <property type="entry name" value="NUOXDRDTASE4"/>
</dbReference>
<dbReference type="InterPro" id="IPR001750">
    <property type="entry name" value="ND/Mrp_TM"/>
</dbReference>
<feature type="transmembrane region" description="Helical" evidence="8">
    <location>
        <begin position="6"/>
        <end position="24"/>
    </location>
</feature>
<dbReference type="PANTHER" id="PTHR42703:SF1">
    <property type="entry name" value="NA(+)_H(+) ANTIPORTER SUBUNIT D1"/>
    <property type="match status" value="1"/>
</dbReference>
<feature type="transmembrane region" description="Helical" evidence="8">
    <location>
        <begin position="449"/>
        <end position="467"/>
    </location>
</feature>
<organism evidence="10 11">
    <name type="scientific">Sphingomonas cynarae</name>
    <dbReference type="NCBI Taxonomy" id="930197"/>
    <lineage>
        <taxon>Bacteria</taxon>
        <taxon>Pseudomonadati</taxon>
        <taxon>Pseudomonadota</taxon>
        <taxon>Alphaproteobacteria</taxon>
        <taxon>Sphingomonadales</taxon>
        <taxon>Sphingomonadaceae</taxon>
        <taxon>Sphingomonas</taxon>
    </lineage>
</organism>
<evidence type="ECO:0000259" key="9">
    <source>
        <dbReference type="Pfam" id="PF00361"/>
    </source>
</evidence>
<evidence type="ECO:0000256" key="8">
    <source>
        <dbReference type="SAM" id="Phobius"/>
    </source>
</evidence>
<feature type="transmembrane region" description="Helical" evidence="8">
    <location>
        <begin position="406"/>
        <end position="429"/>
    </location>
</feature>
<evidence type="ECO:0000256" key="4">
    <source>
        <dbReference type="ARBA" id="ARBA00022692"/>
    </source>
</evidence>
<name>A0ABP7DZB4_9SPHN</name>
<evidence type="ECO:0000313" key="11">
    <source>
        <dbReference type="Proteomes" id="UP001500523"/>
    </source>
</evidence>
<dbReference type="EMBL" id="BAABBF010000004">
    <property type="protein sequence ID" value="GAA3712144.1"/>
    <property type="molecule type" value="Genomic_DNA"/>
</dbReference>
<dbReference type="Proteomes" id="UP001500523">
    <property type="component" value="Unassembled WGS sequence"/>
</dbReference>
<evidence type="ECO:0000256" key="5">
    <source>
        <dbReference type="ARBA" id="ARBA00022989"/>
    </source>
</evidence>
<feature type="transmembrane region" description="Helical" evidence="8">
    <location>
        <begin position="165"/>
        <end position="186"/>
    </location>
</feature>
<feature type="transmembrane region" description="Helical" evidence="8">
    <location>
        <begin position="135"/>
        <end position="153"/>
    </location>
</feature>
<sequence>MTDALLLIAPVGLPLLGAAVAVLLPHRPRASEGWTGLVVALTALASIALFVRSIDGSGPAIAVFGDWPRGIGVGFAARLPGTLLILVVALVAAAAAIYARADIGDRRRRAGHDALMLALVGAVNGALLTTDLFNLYVWFELALVAALGLVTIDRRREQIGGAMRYAAFGMIAATAILAGIGLVYGATGTLDMATLAAILPARPPSVALAVAGALILGGFALKSGLAPLHVWLPASYAAAPLTVAAVFAALMTKMGFYALMLVIAGVFGTAAAQLLPVLALLAAATMLLCALAALAQTDMRRLIGYHVVAQVGYMAAGVSLGTAEGLAAATFYMMHSMIVQANLFLGIGAIRRASGSWDLKRAGGMIRSNRLFVALFAVPMLSLAGIPPLSGFWAKLFVLRAGIGAGMGWLSLVALVAALLTIISVASLWVETCWKSRPADRPARTVPTAMLAGMAVLSAATLAIGLYPEPWWRVAEIAAATLKGMGA</sequence>
<dbReference type="InterPro" id="IPR050586">
    <property type="entry name" value="CPA3_Na-H_Antiporter_D"/>
</dbReference>
<feature type="transmembrane region" description="Helical" evidence="8">
    <location>
        <begin position="371"/>
        <end position="394"/>
    </location>
</feature>
<comment type="subcellular location">
    <subcellularLocation>
        <location evidence="1">Cell membrane</location>
        <topology evidence="1">Multi-pass membrane protein</topology>
    </subcellularLocation>
    <subcellularLocation>
        <location evidence="7">Membrane</location>
        <topology evidence="7">Multi-pass membrane protein</topology>
    </subcellularLocation>
</comment>
<comment type="caution">
    <text evidence="10">The sequence shown here is derived from an EMBL/GenBank/DDBJ whole genome shotgun (WGS) entry which is preliminary data.</text>
</comment>
<comment type="similarity">
    <text evidence="2">Belongs to the CPA3 antiporters (TC 2.A.63) subunit D family.</text>
</comment>
<accession>A0ABP7DZB4</accession>